<comment type="function">
    <text evidence="10">Catalyzes the 1,3-allylic rearrangement of the homoallylic substrate isopentenyl (IPP) to its highly electrophilic allylic isomer, dimethylallyl diphosphate (DMAPP).</text>
</comment>
<name>A0A4U2YND3_9ACTN</name>
<evidence type="ECO:0000259" key="12">
    <source>
        <dbReference type="PROSITE" id="PS51462"/>
    </source>
</evidence>
<feature type="active site" evidence="10 11">
    <location>
        <position position="90"/>
    </location>
</feature>
<dbReference type="UniPathway" id="UPA00059">
    <property type="reaction ID" value="UER00104"/>
</dbReference>
<dbReference type="InterPro" id="IPR011876">
    <property type="entry name" value="IsopentenylPP_isomerase_typ1"/>
</dbReference>
<feature type="binding site" evidence="10">
    <location>
        <position position="55"/>
    </location>
    <ligand>
        <name>Mn(2+)</name>
        <dbReference type="ChEBI" id="CHEBI:29035"/>
    </ligand>
</feature>
<comment type="cofactor">
    <cofactor evidence="10">
        <name>Mn(2+)</name>
        <dbReference type="ChEBI" id="CHEBI:29035"/>
    </cofactor>
    <text evidence="10">Binds 1 Mn(2+) ion per subunit.</text>
</comment>
<feature type="binding site" evidence="10">
    <location>
        <position position="110"/>
    </location>
    <ligand>
        <name>Mg(2+)</name>
        <dbReference type="ChEBI" id="CHEBI:18420"/>
    </ligand>
</feature>
<evidence type="ECO:0000256" key="1">
    <source>
        <dbReference type="ARBA" id="ARBA00004826"/>
    </source>
</evidence>
<keyword evidence="6 10" id="KW-0460">Magnesium</keyword>
<sequence>MSPRAADHVRSVDTASRLASSAEGRADLVVLLDGARRPIGTAPREGVHGRDTPLHLAYSCWLLGPDGRFLLTRRALTKRSWPGVWTNSFCGHPRPGETMGSAVTRGGLHELGVEVEAVTPLLPDFSYRAVDANGTVENEFCPVHLARTTAALAPDPSEVAEHRWVEIDELRAALAAAPWALSPWLREQAAQLDHRAWDLIRDHATDDRGVAS</sequence>
<keyword evidence="8 10" id="KW-0414">Isoprene biosynthesis</keyword>
<dbReference type="InterPro" id="IPR015797">
    <property type="entry name" value="NUDIX_hydrolase-like_dom_sf"/>
</dbReference>
<comment type="caution">
    <text evidence="13">The sequence shown here is derived from an EMBL/GenBank/DDBJ whole genome shotgun (WGS) entry which is preliminary data.</text>
</comment>
<dbReference type="PROSITE" id="PS51462">
    <property type="entry name" value="NUDIX"/>
    <property type="match status" value="1"/>
</dbReference>
<dbReference type="OrthoDB" id="9809458at2"/>
<feature type="active site" evidence="10 11">
    <location>
        <position position="139"/>
    </location>
</feature>
<keyword evidence="7 10" id="KW-0464">Manganese</keyword>
<dbReference type="GO" id="GO:0005737">
    <property type="term" value="C:cytoplasm"/>
    <property type="evidence" value="ECO:0007669"/>
    <property type="project" value="UniProtKB-SubCell"/>
</dbReference>
<dbReference type="InterPro" id="IPR056375">
    <property type="entry name" value="Idi_bact"/>
</dbReference>
<evidence type="ECO:0000256" key="6">
    <source>
        <dbReference type="ARBA" id="ARBA00022842"/>
    </source>
</evidence>
<evidence type="ECO:0000256" key="5">
    <source>
        <dbReference type="ARBA" id="ARBA00022723"/>
    </source>
</evidence>
<reference evidence="13 14" key="1">
    <citation type="submission" date="2019-04" db="EMBL/GenBank/DDBJ databases">
        <authorList>
            <person name="Dong K."/>
        </authorList>
    </citation>
    <scope>NUCLEOTIDE SEQUENCE [LARGE SCALE GENOMIC DNA]</scope>
    <source>
        <strain evidence="14">dk3543</strain>
    </source>
</reference>
<dbReference type="NCBIfam" id="TIGR02150">
    <property type="entry name" value="IPP_isom_1"/>
    <property type="match status" value="1"/>
</dbReference>
<dbReference type="RefSeq" id="WP_137065956.1">
    <property type="nucleotide sequence ID" value="NZ_CP040748.1"/>
</dbReference>
<evidence type="ECO:0000256" key="9">
    <source>
        <dbReference type="ARBA" id="ARBA00023235"/>
    </source>
</evidence>
<comment type="cofactor">
    <cofactor evidence="10">
        <name>Mg(2+)</name>
        <dbReference type="ChEBI" id="CHEBI:18420"/>
    </cofactor>
    <text evidence="10">Binds 1 Mg(2+) ion per subunit. The magnesium ion binds only when substrate is bound.</text>
</comment>
<comment type="subcellular location">
    <subcellularLocation>
        <location evidence="10">Cytoplasm</location>
    </subcellularLocation>
</comment>
<evidence type="ECO:0000256" key="3">
    <source>
        <dbReference type="ARBA" id="ARBA00012057"/>
    </source>
</evidence>
<evidence type="ECO:0000313" key="14">
    <source>
        <dbReference type="Proteomes" id="UP000307808"/>
    </source>
</evidence>
<accession>A0A4U2YND3</accession>
<evidence type="ECO:0000256" key="4">
    <source>
        <dbReference type="ARBA" id="ARBA00022490"/>
    </source>
</evidence>
<evidence type="ECO:0000256" key="11">
    <source>
        <dbReference type="PIRSR" id="PIRSR018427-1"/>
    </source>
</evidence>
<proteinExistence type="inferred from homology"/>
<dbReference type="EC" id="5.3.3.2" evidence="3 10"/>
<dbReference type="PANTHER" id="PTHR10885">
    <property type="entry name" value="ISOPENTENYL-DIPHOSPHATE DELTA-ISOMERASE"/>
    <property type="match status" value="1"/>
</dbReference>
<feature type="binding site" evidence="10">
    <location>
        <position position="48"/>
    </location>
    <ligand>
        <name>Mn(2+)</name>
        <dbReference type="ChEBI" id="CHEBI:29035"/>
    </ligand>
</feature>
<dbReference type="GO" id="GO:0008299">
    <property type="term" value="P:isoprenoid biosynthetic process"/>
    <property type="evidence" value="ECO:0007669"/>
    <property type="project" value="UniProtKB-UniRule"/>
</dbReference>
<keyword evidence="9 10" id="KW-0413">Isomerase</keyword>
<keyword evidence="5 10" id="KW-0479">Metal-binding</keyword>
<dbReference type="PIRSF" id="PIRSF018427">
    <property type="entry name" value="Isopntndiph_ism"/>
    <property type="match status" value="1"/>
</dbReference>
<dbReference type="Pfam" id="PF00293">
    <property type="entry name" value="NUDIX"/>
    <property type="match status" value="1"/>
</dbReference>
<evidence type="ECO:0000313" key="13">
    <source>
        <dbReference type="EMBL" id="TKI62688.1"/>
    </source>
</evidence>
<dbReference type="Proteomes" id="UP000307808">
    <property type="component" value="Unassembled WGS sequence"/>
</dbReference>
<feature type="binding site" evidence="10">
    <location>
        <position position="92"/>
    </location>
    <ligand>
        <name>Mn(2+)</name>
        <dbReference type="ChEBI" id="CHEBI:29035"/>
    </ligand>
</feature>
<dbReference type="CDD" id="cd02885">
    <property type="entry name" value="NUDIX_IPP_Isomerase"/>
    <property type="match status" value="1"/>
</dbReference>
<evidence type="ECO:0000256" key="8">
    <source>
        <dbReference type="ARBA" id="ARBA00023229"/>
    </source>
</evidence>
<dbReference type="Gene3D" id="3.90.79.10">
    <property type="entry name" value="Nucleoside Triphosphate Pyrophosphohydrolase"/>
    <property type="match status" value="1"/>
</dbReference>
<evidence type="ECO:0000256" key="2">
    <source>
        <dbReference type="ARBA" id="ARBA00007579"/>
    </source>
</evidence>
<feature type="binding site" evidence="10">
    <location>
        <position position="137"/>
    </location>
    <ligand>
        <name>Mn(2+)</name>
        <dbReference type="ChEBI" id="CHEBI:29035"/>
    </ligand>
</feature>
<dbReference type="HAMAP" id="MF_00202">
    <property type="entry name" value="Idi"/>
    <property type="match status" value="1"/>
</dbReference>
<dbReference type="SUPFAM" id="SSF55811">
    <property type="entry name" value="Nudix"/>
    <property type="match status" value="1"/>
</dbReference>
<dbReference type="EMBL" id="SZPY01000002">
    <property type="protein sequence ID" value="TKI62688.1"/>
    <property type="molecule type" value="Genomic_DNA"/>
</dbReference>
<evidence type="ECO:0000256" key="10">
    <source>
        <dbReference type="HAMAP-Rule" id="MF_00202"/>
    </source>
</evidence>
<feature type="domain" description="Nudix hydrolase" evidence="12">
    <location>
        <begin position="53"/>
        <end position="187"/>
    </location>
</feature>
<keyword evidence="4 10" id="KW-0963">Cytoplasm</keyword>
<dbReference type="InterPro" id="IPR000086">
    <property type="entry name" value="NUDIX_hydrolase_dom"/>
</dbReference>
<dbReference type="GO" id="GO:0050992">
    <property type="term" value="P:dimethylallyl diphosphate biosynthetic process"/>
    <property type="evidence" value="ECO:0007669"/>
    <property type="project" value="UniProtKB-UniRule"/>
</dbReference>
<feature type="binding site" evidence="10">
    <location>
        <position position="139"/>
    </location>
    <ligand>
        <name>Mn(2+)</name>
        <dbReference type="ChEBI" id="CHEBI:29035"/>
    </ligand>
</feature>
<dbReference type="GO" id="GO:0046872">
    <property type="term" value="F:metal ion binding"/>
    <property type="evidence" value="ECO:0007669"/>
    <property type="project" value="UniProtKB-KW"/>
</dbReference>
<comment type="similarity">
    <text evidence="2 10">Belongs to the IPP isomerase type 1 family.</text>
</comment>
<organism evidence="13 14">
    <name type="scientific">Nocardioides jishulii</name>
    <dbReference type="NCBI Taxonomy" id="2575440"/>
    <lineage>
        <taxon>Bacteria</taxon>
        <taxon>Bacillati</taxon>
        <taxon>Actinomycetota</taxon>
        <taxon>Actinomycetes</taxon>
        <taxon>Propionibacteriales</taxon>
        <taxon>Nocardioidaceae</taxon>
        <taxon>Nocardioides</taxon>
    </lineage>
</organism>
<dbReference type="NCBIfam" id="NF002995">
    <property type="entry name" value="PRK03759.1"/>
    <property type="match status" value="1"/>
</dbReference>
<protein>
    <recommendedName>
        <fullName evidence="3 10">Isopentenyl-diphosphate Delta-isomerase</fullName>
        <shortName evidence="10">IPP isomerase</shortName>
        <ecNumber evidence="3 10">5.3.3.2</ecNumber>
    </recommendedName>
    <alternativeName>
        <fullName evidence="10">IPP:DMAPP isomerase</fullName>
    </alternativeName>
    <alternativeName>
        <fullName evidence="10">Isopentenyl pyrophosphate isomerase</fullName>
    </alternativeName>
</protein>
<dbReference type="PANTHER" id="PTHR10885:SF0">
    <property type="entry name" value="ISOPENTENYL-DIPHOSPHATE DELTA-ISOMERASE"/>
    <property type="match status" value="1"/>
</dbReference>
<evidence type="ECO:0000256" key="7">
    <source>
        <dbReference type="ARBA" id="ARBA00023211"/>
    </source>
</evidence>
<dbReference type="AlphaFoldDB" id="A0A4U2YND3"/>
<comment type="catalytic activity">
    <reaction evidence="10">
        <text>isopentenyl diphosphate = dimethylallyl diphosphate</text>
        <dbReference type="Rhea" id="RHEA:23284"/>
        <dbReference type="ChEBI" id="CHEBI:57623"/>
        <dbReference type="ChEBI" id="CHEBI:128769"/>
        <dbReference type="EC" id="5.3.3.2"/>
    </reaction>
</comment>
<gene>
    <name evidence="10" type="primary">idi</name>
    <name evidence="13" type="ORF">FC770_10050</name>
</gene>
<keyword evidence="14" id="KW-1185">Reference proteome</keyword>
<dbReference type="GO" id="GO:0004452">
    <property type="term" value="F:isopentenyl-diphosphate delta-isomerase activity"/>
    <property type="evidence" value="ECO:0007669"/>
    <property type="project" value="UniProtKB-UniRule"/>
</dbReference>
<comment type="pathway">
    <text evidence="1 10">Isoprenoid biosynthesis; dimethylallyl diphosphate biosynthesis; dimethylallyl diphosphate from isopentenyl diphosphate: step 1/1.</text>
</comment>